<comment type="caution">
    <text evidence="1">The sequence shown here is derived from an EMBL/GenBank/DDBJ whole genome shotgun (WGS) entry which is preliminary data.</text>
</comment>
<keyword evidence="2" id="KW-1185">Reference proteome</keyword>
<organism evidence="1 2">
    <name type="scientific">Pseudomonas iridis</name>
    <dbReference type="NCBI Taxonomy" id="2710587"/>
    <lineage>
        <taxon>Bacteria</taxon>
        <taxon>Pseudomonadati</taxon>
        <taxon>Pseudomonadota</taxon>
        <taxon>Gammaproteobacteria</taxon>
        <taxon>Pseudomonadales</taxon>
        <taxon>Pseudomonadaceae</taxon>
        <taxon>Pseudomonas</taxon>
    </lineage>
</organism>
<dbReference type="EMBL" id="JBIUVY010000022">
    <property type="protein sequence ID" value="MFJ2287542.1"/>
    <property type="molecule type" value="Genomic_DNA"/>
</dbReference>
<dbReference type="InterPro" id="IPR046733">
    <property type="entry name" value="DUF6625"/>
</dbReference>
<accession>A0ABW8DMJ6</accession>
<dbReference type="RefSeq" id="WP_401232501.1">
    <property type="nucleotide sequence ID" value="NZ_JBIUVY010000022.1"/>
</dbReference>
<protein>
    <submittedName>
        <fullName evidence="1">DUF6625 family protein</fullName>
    </submittedName>
</protein>
<reference evidence="1 2" key="1">
    <citation type="submission" date="2024-10" db="EMBL/GenBank/DDBJ databases">
        <title>The Natural Products Discovery Center: Release of the First 8490 Sequenced Strains for Exploring Actinobacteria Biosynthetic Diversity.</title>
        <authorList>
            <person name="Kalkreuter E."/>
            <person name="Kautsar S.A."/>
            <person name="Yang D."/>
            <person name="Bader C.D."/>
            <person name="Teijaro C.N."/>
            <person name="Fluegel L."/>
            <person name="Davis C.M."/>
            <person name="Simpson J.R."/>
            <person name="Lauterbach L."/>
            <person name="Steele A.D."/>
            <person name="Gui C."/>
            <person name="Meng S."/>
            <person name="Li G."/>
            <person name="Viehrig K."/>
            <person name="Ye F."/>
            <person name="Su P."/>
            <person name="Kiefer A.F."/>
            <person name="Nichols A."/>
            <person name="Cepeda A.J."/>
            <person name="Yan W."/>
            <person name="Fan B."/>
            <person name="Jiang Y."/>
            <person name="Adhikari A."/>
            <person name="Zheng C.-J."/>
            <person name="Schuster L."/>
            <person name="Cowan T.M."/>
            <person name="Smanski M.J."/>
            <person name="Chevrette M.G."/>
            <person name="De Carvalho L.P.S."/>
            <person name="Shen B."/>
        </authorList>
    </citation>
    <scope>NUCLEOTIDE SEQUENCE [LARGE SCALE GENOMIC DNA]</scope>
    <source>
        <strain evidence="1 2">NPDC087689</strain>
    </source>
</reference>
<evidence type="ECO:0000313" key="2">
    <source>
        <dbReference type="Proteomes" id="UP001617296"/>
    </source>
</evidence>
<sequence length="312" mass="36684">MINPCPRILFLIPYFGQWPFWMPFFLESCRRNTDIDWLLFSDCGTPPDLPPNVTVEAMTFGDYCELVSKRLGIKFAPRAAYKLCDIKPALGHIHADRLHGYDFWAFGDIDLVYGDLRSYFTSDRLAGYDLFSTHERRVAGHLCLIRNTARKRELFMQIKDWQSRFTDQEHHALDEGAFSRIFLWRKNFPEPLFTLVGKLNPWRRRSEFTEAFSTPGGCIKWHDGTDDFPRRWFWRDGNLSNDRDGDRRFPYFHFVCWKRNEWSRLPQPDQAEIRRIAADPAWIIDATGFHGEIYESTVKGSAAAARLQRQSP</sequence>
<gene>
    <name evidence="1" type="ORF">ACIOUF_14440</name>
</gene>
<proteinExistence type="predicted"/>
<dbReference type="Pfam" id="PF20330">
    <property type="entry name" value="DUF6625"/>
    <property type="match status" value="1"/>
</dbReference>
<evidence type="ECO:0000313" key="1">
    <source>
        <dbReference type="EMBL" id="MFJ2287542.1"/>
    </source>
</evidence>
<name>A0ABW8DMJ6_9PSED</name>
<dbReference type="Proteomes" id="UP001617296">
    <property type="component" value="Unassembled WGS sequence"/>
</dbReference>